<dbReference type="Proteomes" id="UP000318437">
    <property type="component" value="Unassembled WGS sequence"/>
</dbReference>
<organism evidence="1 2">
    <name type="scientific">Bythopirellula polymerisocia</name>
    <dbReference type="NCBI Taxonomy" id="2528003"/>
    <lineage>
        <taxon>Bacteria</taxon>
        <taxon>Pseudomonadati</taxon>
        <taxon>Planctomycetota</taxon>
        <taxon>Planctomycetia</taxon>
        <taxon>Pirellulales</taxon>
        <taxon>Lacipirellulaceae</taxon>
        <taxon>Bythopirellula</taxon>
    </lineage>
</organism>
<dbReference type="EMBL" id="SJPS01000009">
    <property type="protein sequence ID" value="TWU21857.1"/>
    <property type="molecule type" value="Genomic_DNA"/>
</dbReference>
<protein>
    <submittedName>
        <fullName evidence="1">Uncharacterized protein</fullName>
    </submittedName>
</protein>
<keyword evidence="2" id="KW-1185">Reference proteome</keyword>
<evidence type="ECO:0000313" key="2">
    <source>
        <dbReference type="Proteomes" id="UP000318437"/>
    </source>
</evidence>
<gene>
    <name evidence="1" type="ORF">Pla144_45540</name>
</gene>
<name>A0A5C6CDM8_9BACT</name>
<comment type="caution">
    <text evidence="1">The sequence shown here is derived from an EMBL/GenBank/DDBJ whole genome shotgun (WGS) entry which is preliminary data.</text>
</comment>
<dbReference type="AlphaFoldDB" id="A0A5C6CDM8"/>
<evidence type="ECO:0000313" key="1">
    <source>
        <dbReference type="EMBL" id="TWU21857.1"/>
    </source>
</evidence>
<accession>A0A5C6CDM8</accession>
<sequence length="201" mass="22717">MRCKFQLPNHPAKRRTFRTLFTPCSTNEDSPAEVVFLGHFEGVAASTPESYFRDATWAYDRLAVADVEPSDAPSPGAWSLLNWAKQNQDRFFEQIMPKVLAAKQRAITSSGSEESDSCDDTTVLEELLAGVLRNVEEGIKGNMPAHVRQRVRYCLDELNKRWNVTVPSEYPERLAARMVKLIDEVVQVAIKDPEPFRATSE</sequence>
<reference evidence="1 2" key="1">
    <citation type="submission" date="2019-02" db="EMBL/GenBank/DDBJ databases">
        <title>Deep-cultivation of Planctomycetes and their phenomic and genomic characterization uncovers novel biology.</title>
        <authorList>
            <person name="Wiegand S."/>
            <person name="Jogler M."/>
            <person name="Boedeker C."/>
            <person name="Pinto D."/>
            <person name="Vollmers J."/>
            <person name="Rivas-Marin E."/>
            <person name="Kohn T."/>
            <person name="Peeters S.H."/>
            <person name="Heuer A."/>
            <person name="Rast P."/>
            <person name="Oberbeckmann S."/>
            <person name="Bunk B."/>
            <person name="Jeske O."/>
            <person name="Meyerdierks A."/>
            <person name="Storesund J.E."/>
            <person name="Kallscheuer N."/>
            <person name="Luecker S."/>
            <person name="Lage O.M."/>
            <person name="Pohl T."/>
            <person name="Merkel B.J."/>
            <person name="Hornburger P."/>
            <person name="Mueller R.-W."/>
            <person name="Bruemmer F."/>
            <person name="Labrenz M."/>
            <person name="Spormann A.M."/>
            <person name="Op Den Camp H."/>
            <person name="Overmann J."/>
            <person name="Amann R."/>
            <person name="Jetten M.S.M."/>
            <person name="Mascher T."/>
            <person name="Medema M.H."/>
            <person name="Devos D.P."/>
            <person name="Kaster A.-K."/>
            <person name="Ovreas L."/>
            <person name="Rohde M."/>
            <person name="Galperin M.Y."/>
            <person name="Jogler C."/>
        </authorList>
    </citation>
    <scope>NUCLEOTIDE SEQUENCE [LARGE SCALE GENOMIC DNA]</scope>
    <source>
        <strain evidence="1 2">Pla144</strain>
    </source>
</reference>
<proteinExistence type="predicted"/>